<evidence type="ECO:0000313" key="3">
    <source>
        <dbReference type="EMBL" id="SES64643.1"/>
    </source>
</evidence>
<keyword evidence="1" id="KW-0732">Signal</keyword>
<keyword evidence="4" id="KW-1185">Reference proteome</keyword>
<feature type="chain" id="PRO_5011594376" evidence="1">
    <location>
        <begin position="23"/>
        <end position="246"/>
    </location>
</feature>
<dbReference type="AlphaFoldDB" id="A0A1H9Y761"/>
<reference evidence="3 4" key="1">
    <citation type="submission" date="2016-10" db="EMBL/GenBank/DDBJ databases">
        <authorList>
            <person name="de Groot N.N."/>
        </authorList>
    </citation>
    <scope>NUCLEOTIDE SEQUENCE [LARGE SCALE GENOMIC DNA]</scope>
    <source>
        <strain evidence="3 4">DSM 19706</strain>
    </source>
</reference>
<dbReference type="RefSeq" id="WP_093326754.1">
    <property type="nucleotide sequence ID" value="NZ_AP027363.1"/>
</dbReference>
<dbReference type="STRING" id="349064.SAMN05660429_00104"/>
<dbReference type="InterPro" id="IPR047995">
    <property type="entry name" value="Choice_anch_K"/>
</dbReference>
<dbReference type="Proteomes" id="UP000199308">
    <property type="component" value="Unassembled WGS sequence"/>
</dbReference>
<dbReference type="InterPro" id="IPR013424">
    <property type="entry name" value="Ice-binding_C"/>
</dbReference>
<gene>
    <name evidence="3" type="ORF">SAMN05660429_00104</name>
</gene>
<feature type="signal peptide" evidence="1">
    <location>
        <begin position="1"/>
        <end position="22"/>
    </location>
</feature>
<protein>
    <submittedName>
        <fullName evidence="3">PEP-CTERM protein-sorting domain-containing protein</fullName>
    </submittedName>
</protein>
<dbReference type="NCBIfam" id="NF038125">
    <property type="entry name" value="PEP_CTERM_THxN"/>
    <property type="match status" value="1"/>
</dbReference>
<proteinExistence type="predicted"/>
<dbReference type="OrthoDB" id="6366112at2"/>
<accession>A0A1H9Y761</accession>
<dbReference type="EMBL" id="FOHK01000001">
    <property type="protein sequence ID" value="SES64643.1"/>
    <property type="molecule type" value="Genomic_DNA"/>
</dbReference>
<feature type="domain" description="Ice-binding protein C-terminal" evidence="2">
    <location>
        <begin position="221"/>
        <end position="244"/>
    </location>
</feature>
<sequence length="246" mass="26343">MKFLVRKILLAAAFCLPMYASAGLMVGVSNVTADWENPVGGISSIFDFAGDPTQPAIEWGVTDDDGDVSGYLFVLEDFPLEVMTGEEFLFGTLFHANFPIQAGTAISQVDLSLTADISYNGDTVSRGPFSFTIEHNETPNFCSPQPNCSDDLVDLPTVLPISPVAFAVGGNLFKFQVVGFKQVPDGEDPADYALTPEFVSSENGVNNAQLYGKFIDFGAAPVPEPSTLAILALALLGFTAGRRRRL</sequence>
<evidence type="ECO:0000313" key="4">
    <source>
        <dbReference type="Proteomes" id="UP000199308"/>
    </source>
</evidence>
<dbReference type="NCBIfam" id="NF038131">
    <property type="entry name" value="choice_anch_K"/>
    <property type="match status" value="1"/>
</dbReference>
<name>A0A1H9Y761_THASX</name>
<evidence type="ECO:0000259" key="2">
    <source>
        <dbReference type="Pfam" id="PF07589"/>
    </source>
</evidence>
<evidence type="ECO:0000256" key="1">
    <source>
        <dbReference type="SAM" id="SignalP"/>
    </source>
</evidence>
<dbReference type="NCBIfam" id="TIGR02595">
    <property type="entry name" value="PEP_CTERM"/>
    <property type="match status" value="1"/>
</dbReference>
<dbReference type="Pfam" id="PF07589">
    <property type="entry name" value="PEP-CTERM"/>
    <property type="match status" value="1"/>
</dbReference>
<organism evidence="3 4">
    <name type="scientific">Thalassotalea agarivorans</name>
    <name type="common">Thalassomonas agarivorans</name>
    <dbReference type="NCBI Taxonomy" id="349064"/>
    <lineage>
        <taxon>Bacteria</taxon>
        <taxon>Pseudomonadati</taxon>
        <taxon>Pseudomonadota</taxon>
        <taxon>Gammaproteobacteria</taxon>
        <taxon>Alteromonadales</taxon>
        <taxon>Colwelliaceae</taxon>
        <taxon>Thalassotalea</taxon>
    </lineage>
</organism>